<keyword evidence="2" id="KW-1185">Reference proteome</keyword>
<accession>A0AAE4JXX0</accession>
<gene>
    <name evidence="1" type="ORF">RIF25_05910</name>
</gene>
<dbReference type="AlphaFoldDB" id="A0AAE4JXX0"/>
<dbReference type="Proteomes" id="UP001268256">
    <property type="component" value="Unassembled WGS sequence"/>
</dbReference>
<comment type="caution">
    <text evidence="1">The sequence shown here is derived from an EMBL/GenBank/DDBJ whole genome shotgun (WGS) entry which is preliminary data.</text>
</comment>
<evidence type="ECO:0000313" key="2">
    <source>
        <dbReference type="Proteomes" id="UP001268256"/>
    </source>
</evidence>
<protein>
    <submittedName>
        <fullName evidence="1">Uncharacterized protein</fullName>
    </submittedName>
</protein>
<sequence>MPCFTLAPRYRLDDESVWLEGVDPSRHYWLWVNGEQQLSRPIPGLNVESGGELKQFMEHFWDLGPGESLTWSRAVTELKIHCVTTNCYGVVDEVEGAWVWHLFDRESLESLLMTASPRWQCRPEDVALGRRRLWQSLNLTLAA</sequence>
<proteinExistence type="predicted"/>
<organism evidence="1 2">
    <name type="scientific">Pseudocalidococcus azoricus BACA0444</name>
    <dbReference type="NCBI Taxonomy" id="2918990"/>
    <lineage>
        <taxon>Bacteria</taxon>
        <taxon>Bacillati</taxon>
        <taxon>Cyanobacteriota</taxon>
        <taxon>Cyanophyceae</taxon>
        <taxon>Acaryochloridales</taxon>
        <taxon>Thermosynechococcaceae</taxon>
        <taxon>Pseudocalidococcus</taxon>
        <taxon>Pseudocalidococcus azoricus</taxon>
    </lineage>
</organism>
<dbReference type="EMBL" id="JAVMIP010000003">
    <property type="protein sequence ID" value="MDS3860339.1"/>
    <property type="molecule type" value="Genomic_DNA"/>
</dbReference>
<dbReference type="RefSeq" id="WP_322877616.1">
    <property type="nucleotide sequence ID" value="NZ_JAVMIP010000003.1"/>
</dbReference>
<name>A0AAE4JXX0_9CYAN</name>
<reference evidence="2" key="1">
    <citation type="submission" date="2023-07" db="EMBL/GenBank/DDBJ databases">
        <authorList>
            <person name="Luz R."/>
            <person name="Cordeiro R."/>
            <person name="Fonseca A."/>
            <person name="Goncalves V."/>
        </authorList>
    </citation>
    <scope>NUCLEOTIDE SEQUENCE [LARGE SCALE GENOMIC DNA]</scope>
    <source>
        <strain evidence="2">BACA0444</strain>
    </source>
</reference>
<evidence type="ECO:0000313" key="1">
    <source>
        <dbReference type="EMBL" id="MDS3860339.1"/>
    </source>
</evidence>